<dbReference type="AlphaFoldDB" id="A0A0C3EXD7"/>
<evidence type="ECO:0000313" key="2">
    <source>
        <dbReference type="Proteomes" id="UP000054166"/>
    </source>
</evidence>
<dbReference type="EMBL" id="KN833027">
    <property type="protein sequence ID" value="KIM77180.1"/>
    <property type="molecule type" value="Genomic_DNA"/>
</dbReference>
<reference evidence="1 2" key="1">
    <citation type="submission" date="2014-04" db="EMBL/GenBank/DDBJ databases">
        <authorList>
            <consortium name="DOE Joint Genome Institute"/>
            <person name="Kuo A."/>
            <person name="Tarkka M."/>
            <person name="Buscot F."/>
            <person name="Kohler A."/>
            <person name="Nagy L.G."/>
            <person name="Floudas D."/>
            <person name="Copeland A."/>
            <person name="Barry K.W."/>
            <person name="Cichocki N."/>
            <person name="Veneault-Fourrey C."/>
            <person name="LaButti K."/>
            <person name="Lindquist E.A."/>
            <person name="Lipzen A."/>
            <person name="Lundell T."/>
            <person name="Morin E."/>
            <person name="Murat C."/>
            <person name="Sun H."/>
            <person name="Tunlid A."/>
            <person name="Henrissat B."/>
            <person name="Grigoriev I.V."/>
            <person name="Hibbett D.S."/>
            <person name="Martin F."/>
            <person name="Nordberg H.P."/>
            <person name="Cantor M.N."/>
            <person name="Hua S.X."/>
        </authorList>
    </citation>
    <scope>NUCLEOTIDE SEQUENCE [LARGE SCALE GENOMIC DNA]</scope>
    <source>
        <strain evidence="1 2">F 1598</strain>
    </source>
</reference>
<accession>A0A0C3EXD7</accession>
<reference evidence="2" key="2">
    <citation type="submission" date="2015-01" db="EMBL/GenBank/DDBJ databases">
        <title>Evolutionary Origins and Diversification of the Mycorrhizal Mutualists.</title>
        <authorList>
            <consortium name="DOE Joint Genome Institute"/>
            <consortium name="Mycorrhizal Genomics Consortium"/>
            <person name="Kohler A."/>
            <person name="Kuo A."/>
            <person name="Nagy L.G."/>
            <person name="Floudas D."/>
            <person name="Copeland A."/>
            <person name="Barry K.W."/>
            <person name="Cichocki N."/>
            <person name="Veneault-Fourrey C."/>
            <person name="LaButti K."/>
            <person name="Lindquist E.A."/>
            <person name="Lipzen A."/>
            <person name="Lundell T."/>
            <person name="Morin E."/>
            <person name="Murat C."/>
            <person name="Riley R."/>
            <person name="Ohm R."/>
            <person name="Sun H."/>
            <person name="Tunlid A."/>
            <person name="Henrissat B."/>
            <person name="Grigoriev I.V."/>
            <person name="Hibbett D.S."/>
            <person name="Martin F."/>
        </authorList>
    </citation>
    <scope>NUCLEOTIDE SEQUENCE [LARGE SCALE GENOMIC DNA]</scope>
    <source>
        <strain evidence="2">F 1598</strain>
    </source>
</reference>
<dbReference type="Proteomes" id="UP000054166">
    <property type="component" value="Unassembled WGS sequence"/>
</dbReference>
<dbReference type="HOGENOM" id="CLU_2740938_0_0_1"/>
<gene>
    <name evidence="1" type="ORF">PILCRDRAFT_825528</name>
</gene>
<protein>
    <submittedName>
        <fullName evidence="1">Uncharacterized protein</fullName>
    </submittedName>
</protein>
<dbReference type="InParanoid" id="A0A0C3EXD7"/>
<sequence length="71" mass="8600">MPRPHAISQRYDRAWPKKHPPRDQFEYLYKLQRISAMADLRNHQNFRLVRTLVEPSDYIVQYDQGTNDRGN</sequence>
<evidence type="ECO:0000313" key="1">
    <source>
        <dbReference type="EMBL" id="KIM77180.1"/>
    </source>
</evidence>
<organism evidence="1 2">
    <name type="scientific">Piloderma croceum (strain F 1598)</name>
    <dbReference type="NCBI Taxonomy" id="765440"/>
    <lineage>
        <taxon>Eukaryota</taxon>
        <taxon>Fungi</taxon>
        <taxon>Dikarya</taxon>
        <taxon>Basidiomycota</taxon>
        <taxon>Agaricomycotina</taxon>
        <taxon>Agaricomycetes</taxon>
        <taxon>Agaricomycetidae</taxon>
        <taxon>Atheliales</taxon>
        <taxon>Atheliaceae</taxon>
        <taxon>Piloderma</taxon>
    </lineage>
</organism>
<name>A0A0C3EXD7_PILCF</name>
<keyword evidence="2" id="KW-1185">Reference proteome</keyword>
<proteinExistence type="predicted"/>